<dbReference type="OrthoDB" id="9815829at2"/>
<keyword evidence="3" id="KW-1185">Reference proteome</keyword>
<dbReference type="Pfam" id="PF00535">
    <property type="entry name" value="Glycos_transf_2"/>
    <property type="match status" value="1"/>
</dbReference>
<dbReference type="AlphaFoldDB" id="A0A4U6D0K1"/>
<dbReference type="GO" id="GO:0016758">
    <property type="term" value="F:hexosyltransferase activity"/>
    <property type="evidence" value="ECO:0007669"/>
    <property type="project" value="UniProtKB-ARBA"/>
</dbReference>
<dbReference type="EMBL" id="SZVO01000009">
    <property type="protein sequence ID" value="TKT90612.1"/>
    <property type="molecule type" value="Genomic_DNA"/>
</dbReference>
<dbReference type="Proteomes" id="UP000304900">
    <property type="component" value="Unassembled WGS sequence"/>
</dbReference>
<protein>
    <submittedName>
        <fullName evidence="2">Glycosyltransferase family 2 protein</fullName>
    </submittedName>
</protein>
<comment type="caution">
    <text evidence="2">The sequence shown here is derived from an EMBL/GenBank/DDBJ whole genome shotgun (WGS) entry which is preliminary data.</text>
</comment>
<accession>A0A4U6D0K1</accession>
<dbReference type="PANTHER" id="PTHR22916">
    <property type="entry name" value="GLYCOSYLTRANSFERASE"/>
    <property type="match status" value="1"/>
</dbReference>
<proteinExistence type="predicted"/>
<evidence type="ECO:0000313" key="3">
    <source>
        <dbReference type="Proteomes" id="UP000304900"/>
    </source>
</evidence>
<organism evidence="2 3">
    <name type="scientific">Dyadobacter frigoris</name>
    <dbReference type="NCBI Taxonomy" id="2576211"/>
    <lineage>
        <taxon>Bacteria</taxon>
        <taxon>Pseudomonadati</taxon>
        <taxon>Bacteroidota</taxon>
        <taxon>Cytophagia</taxon>
        <taxon>Cytophagales</taxon>
        <taxon>Spirosomataceae</taxon>
        <taxon>Dyadobacter</taxon>
    </lineage>
</organism>
<gene>
    <name evidence="2" type="ORF">FDK13_20020</name>
</gene>
<dbReference type="PANTHER" id="PTHR22916:SF3">
    <property type="entry name" value="UDP-GLCNAC:BETAGAL BETA-1,3-N-ACETYLGLUCOSAMINYLTRANSFERASE-LIKE PROTEIN 1"/>
    <property type="match status" value="1"/>
</dbReference>
<evidence type="ECO:0000313" key="2">
    <source>
        <dbReference type="EMBL" id="TKT90612.1"/>
    </source>
</evidence>
<dbReference type="InterPro" id="IPR029044">
    <property type="entry name" value="Nucleotide-diphossugar_trans"/>
</dbReference>
<sequence>MGMSEPKITVLMPAYNAGKFIGEAIRSVLGQSFSDFELLIVNDGSTDGTLSVIQTFDDERITVINQANKGIAAALNIGLRYAKAFYIARFDADDICYPDRLKIQYEFITSNPDFSIVGSGADYVDLYGNYVFTHQPDGFTNAQIQQLSYKICPFIHSGVLYKKETILGYGGYNERAYTYEDHFLWANILKNEKVCNLAQPLIKVRLNPDSVTIDEKWRTNTFRSIKYSTLKKCFISKNEGLKLLEIGKKQHSHRIKEGAYYALLGKKYLWNNYQPQKARTNLLKTLSISPFHVKNYFLLLLSFLPEKALTSFYKAVKISAANNTILPNNPLTERKELLDYDR</sequence>
<dbReference type="Gene3D" id="3.90.550.10">
    <property type="entry name" value="Spore Coat Polysaccharide Biosynthesis Protein SpsA, Chain A"/>
    <property type="match status" value="1"/>
</dbReference>
<reference evidence="2 3" key="1">
    <citation type="submission" date="2019-05" db="EMBL/GenBank/DDBJ databases">
        <title>Dyadobacter AR-3-8 sp. nov., isolated from arctic soil.</title>
        <authorList>
            <person name="Chaudhary D.K."/>
        </authorList>
    </citation>
    <scope>NUCLEOTIDE SEQUENCE [LARGE SCALE GENOMIC DNA]</scope>
    <source>
        <strain evidence="2 3">AR-3-8</strain>
    </source>
</reference>
<dbReference type="SUPFAM" id="SSF53448">
    <property type="entry name" value="Nucleotide-diphospho-sugar transferases"/>
    <property type="match status" value="1"/>
</dbReference>
<feature type="domain" description="Glycosyltransferase 2-like" evidence="1">
    <location>
        <begin position="9"/>
        <end position="164"/>
    </location>
</feature>
<name>A0A4U6D0K1_9BACT</name>
<evidence type="ECO:0000259" key="1">
    <source>
        <dbReference type="Pfam" id="PF00535"/>
    </source>
</evidence>
<dbReference type="CDD" id="cd00761">
    <property type="entry name" value="Glyco_tranf_GTA_type"/>
    <property type="match status" value="1"/>
</dbReference>
<keyword evidence="2" id="KW-0808">Transferase</keyword>
<dbReference type="InterPro" id="IPR001173">
    <property type="entry name" value="Glyco_trans_2-like"/>
</dbReference>